<protein>
    <submittedName>
        <fullName evidence="2">Uncharacterized protein</fullName>
    </submittedName>
</protein>
<name>A0ABW7VQJ0_9NOCA</name>
<evidence type="ECO:0000313" key="3">
    <source>
        <dbReference type="Proteomes" id="UP001611494"/>
    </source>
</evidence>
<dbReference type="Proteomes" id="UP001611494">
    <property type="component" value="Unassembled WGS sequence"/>
</dbReference>
<dbReference type="EMBL" id="JBIRYL010000001">
    <property type="protein sequence ID" value="MFI2228867.1"/>
    <property type="molecule type" value="Genomic_DNA"/>
</dbReference>
<evidence type="ECO:0000313" key="2">
    <source>
        <dbReference type="EMBL" id="MFI2228867.1"/>
    </source>
</evidence>
<accession>A0ABW7VQJ0</accession>
<feature type="compositionally biased region" description="Basic and acidic residues" evidence="1">
    <location>
        <begin position="1"/>
        <end position="11"/>
    </location>
</feature>
<gene>
    <name evidence="2" type="ORF">ACH49Z_03345</name>
</gene>
<proteinExistence type="predicted"/>
<organism evidence="2 3">
    <name type="scientific">Nocardia testacea</name>
    <dbReference type="NCBI Taxonomy" id="248551"/>
    <lineage>
        <taxon>Bacteria</taxon>
        <taxon>Bacillati</taxon>
        <taxon>Actinomycetota</taxon>
        <taxon>Actinomycetes</taxon>
        <taxon>Mycobacteriales</taxon>
        <taxon>Nocardiaceae</taxon>
        <taxon>Nocardia</taxon>
    </lineage>
</organism>
<sequence>MLPGTQRDDLSRSSNFDAEELPERGSVPVWGTWMPHFGRPGTEPQAVVVGVDDHGLAEEPVRDDEPQLRRSAEDDETLLSVVASPEVDLPTSDAGAKRPWAAVTATRGHEPDFVVLSRMTTSRPLCRQR</sequence>
<dbReference type="RefSeq" id="WP_397059348.1">
    <property type="nucleotide sequence ID" value="NZ_JBIRYL010000001.1"/>
</dbReference>
<feature type="region of interest" description="Disordered" evidence="1">
    <location>
        <begin position="1"/>
        <end position="29"/>
    </location>
</feature>
<comment type="caution">
    <text evidence="2">The sequence shown here is derived from an EMBL/GenBank/DDBJ whole genome shotgun (WGS) entry which is preliminary data.</text>
</comment>
<reference evidence="2 3" key="1">
    <citation type="submission" date="2024-10" db="EMBL/GenBank/DDBJ databases">
        <title>The Natural Products Discovery Center: Release of the First 8490 Sequenced Strains for Exploring Actinobacteria Biosynthetic Diversity.</title>
        <authorList>
            <person name="Kalkreuter E."/>
            <person name="Kautsar S.A."/>
            <person name="Yang D."/>
            <person name="Bader C.D."/>
            <person name="Teijaro C.N."/>
            <person name="Fluegel L."/>
            <person name="Davis C.M."/>
            <person name="Simpson J.R."/>
            <person name="Lauterbach L."/>
            <person name="Steele A.D."/>
            <person name="Gui C."/>
            <person name="Meng S."/>
            <person name="Li G."/>
            <person name="Viehrig K."/>
            <person name="Ye F."/>
            <person name="Su P."/>
            <person name="Kiefer A.F."/>
            <person name="Nichols A."/>
            <person name="Cepeda A.J."/>
            <person name="Yan W."/>
            <person name="Fan B."/>
            <person name="Jiang Y."/>
            <person name="Adhikari A."/>
            <person name="Zheng C.-J."/>
            <person name="Schuster L."/>
            <person name="Cowan T.M."/>
            <person name="Smanski M.J."/>
            <person name="Chevrette M.G."/>
            <person name="De Carvalho L.P.S."/>
            <person name="Shen B."/>
        </authorList>
    </citation>
    <scope>NUCLEOTIDE SEQUENCE [LARGE SCALE GENOMIC DNA]</scope>
    <source>
        <strain evidence="2 3">NPDC019377</strain>
    </source>
</reference>
<evidence type="ECO:0000256" key="1">
    <source>
        <dbReference type="SAM" id="MobiDB-lite"/>
    </source>
</evidence>
<keyword evidence="3" id="KW-1185">Reference proteome</keyword>